<name>A0A939F6S0_9ACTN</name>
<gene>
    <name evidence="2" type="ORF">J0695_13105</name>
</gene>
<comment type="caution">
    <text evidence="2">The sequence shown here is derived from an EMBL/GenBank/DDBJ whole genome shotgun (WGS) entry which is preliminary data.</text>
</comment>
<evidence type="ECO:0000313" key="2">
    <source>
        <dbReference type="EMBL" id="MBO0512739.1"/>
    </source>
</evidence>
<evidence type="ECO:0000313" key="3">
    <source>
        <dbReference type="Proteomes" id="UP000664167"/>
    </source>
</evidence>
<evidence type="ECO:0000256" key="1">
    <source>
        <dbReference type="SAM" id="SignalP"/>
    </source>
</evidence>
<dbReference type="AlphaFoldDB" id="A0A939F6S0"/>
<dbReference type="RefSeq" id="WP_206962173.1">
    <property type="nucleotide sequence ID" value="NZ_BAAAJJ010000004.1"/>
</dbReference>
<accession>A0A939F6S0</accession>
<proteinExistence type="predicted"/>
<feature type="signal peptide" evidence="1">
    <location>
        <begin position="1"/>
        <end position="28"/>
    </location>
</feature>
<keyword evidence="3" id="KW-1185">Reference proteome</keyword>
<dbReference type="EMBL" id="JAFLRJ010000115">
    <property type="protein sequence ID" value="MBO0512739.1"/>
    <property type="molecule type" value="Genomic_DNA"/>
</dbReference>
<feature type="chain" id="PRO_5037981064" description="Secreted protein" evidence="1">
    <location>
        <begin position="29"/>
        <end position="200"/>
    </location>
</feature>
<organism evidence="2 3">
    <name type="scientific">Streptomyces beijiangensis</name>
    <dbReference type="NCBI Taxonomy" id="163361"/>
    <lineage>
        <taxon>Bacteria</taxon>
        <taxon>Bacillati</taxon>
        <taxon>Actinomycetota</taxon>
        <taxon>Actinomycetes</taxon>
        <taxon>Kitasatosporales</taxon>
        <taxon>Streptomycetaceae</taxon>
        <taxon>Streptomyces</taxon>
    </lineage>
</organism>
<sequence>MREFARRAALVTGVLGAAIGLTTTTASATATLSWHVAPSGPFTAHAVYPTLTVPAATFPCVSSDVTAGTLAATSATGNGIGNINNIKFTTCKIGATDFAMTMKVTPWKIDVAAINVTNPQWVDGKISSVSAHIKGSACDVDLTGTIPVHYENDTGNLVLPGTGTTLIASSASCYNLIKNGDVVKLKATYAVSTHPSVTTP</sequence>
<keyword evidence="1" id="KW-0732">Signal</keyword>
<protein>
    <recommendedName>
        <fullName evidence="4">Secreted protein</fullName>
    </recommendedName>
</protein>
<reference evidence="2" key="1">
    <citation type="submission" date="2021-03" db="EMBL/GenBank/DDBJ databases">
        <title>Streptomyces poriferae sp. nov., a novel marine sponge-derived Actinobacteria species with anti-MRSA activity.</title>
        <authorList>
            <person name="Sandoval-Powers M."/>
            <person name="Kralova S."/>
            <person name="Nguyen G.-S."/>
            <person name="Fawwal D."/>
            <person name="Degnes K."/>
            <person name="Klinkenberg G."/>
            <person name="Sletta H."/>
            <person name="Wentzel A."/>
            <person name="Liles M.R."/>
        </authorList>
    </citation>
    <scope>NUCLEOTIDE SEQUENCE</scope>
    <source>
        <strain evidence="2">DSM 41794</strain>
    </source>
</reference>
<evidence type="ECO:0008006" key="4">
    <source>
        <dbReference type="Google" id="ProtNLM"/>
    </source>
</evidence>
<dbReference type="Proteomes" id="UP000664167">
    <property type="component" value="Unassembled WGS sequence"/>
</dbReference>